<evidence type="ECO:0000256" key="2">
    <source>
        <dbReference type="ARBA" id="ARBA00022723"/>
    </source>
</evidence>
<dbReference type="Proteomes" id="UP000753724">
    <property type="component" value="Unassembled WGS sequence"/>
</dbReference>
<evidence type="ECO:0000256" key="5">
    <source>
        <dbReference type="ARBA" id="ARBA00023014"/>
    </source>
</evidence>
<dbReference type="PANTHER" id="PTHR21266:SF60">
    <property type="entry name" value="3-KETOSTEROID-9-ALPHA-MONOOXYGENASE, OXYGENASE COMPONENT"/>
    <property type="match status" value="1"/>
</dbReference>
<sequence length="315" mass="34265">MFPQFAALWTPVALATEVVAGRPYALVIADTRVVLFRDAAGDVAALIDRCPHRGVALSLGRVEGGQIACPFHGWRFDGAGACTHVPWNPDAKRGALSATALPVRVAGGLVWVHTAPGAPDGEPFVPPVLLRDDVRVMAQHMVWDVHWTRVMENMLDTPHLPFVHAGTIGKGLRGRTDAAMTMAWNETPSGAQITATRAGEAPKTTLAYHFPNVMELSIDPGGRVLRMLAVCLPQADGRTRLSIYSIRNFAKWAPLDRLFARMNARIAAEDKAIIESSQPATVPPAGEERSVPTDIPTLAFRKIWFTRIQPQRIAP</sequence>
<comment type="caution">
    <text evidence="7">The sequence shown here is derived from an EMBL/GenBank/DDBJ whole genome shotgun (WGS) entry which is preliminary data.</text>
</comment>
<evidence type="ECO:0000313" key="8">
    <source>
        <dbReference type="Proteomes" id="UP000753724"/>
    </source>
</evidence>
<evidence type="ECO:0000256" key="3">
    <source>
        <dbReference type="ARBA" id="ARBA00023002"/>
    </source>
</evidence>
<keyword evidence="4" id="KW-0408">Iron</keyword>
<accession>A0ABW9XDV2</accession>
<evidence type="ECO:0000256" key="4">
    <source>
        <dbReference type="ARBA" id="ARBA00023004"/>
    </source>
</evidence>
<dbReference type="InterPro" id="IPR017941">
    <property type="entry name" value="Rieske_2Fe-2S"/>
</dbReference>
<dbReference type="InterPro" id="IPR036922">
    <property type="entry name" value="Rieske_2Fe-2S_sf"/>
</dbReference>
<dbReference type="InterPro" id="IPR044043">
    <property type="entry name" value="VanA_C_cat"/>
</dbReference>
<dbReference type="PROSITE" id="PS00570">
    <property type="entry name" value="RING_HYDROXYL_ALPHA"/>
    <property type="match status" value="1"/>
</dbReference>
<dbReference type="CDD" id="cd03469">
    <property type="entry name" value="Rieske_RO_Alpha_N"/>
    <property type="match status" value="1"/>
</dbReference>
<dbReference type="SUPFAM" id="SSF50022">
    <property type="entry name" value="ISP domain"/>
    <property type="match status" value="1"/>
</dbReference>
<protein>
    <submittedName>
        <fullName evidence="7">Rieske 2Fe-2S domain-containing protein</fullName>
    </submittedName>
</protein>
<dbReference type="Pfam" id="PF00355">
    <property type="entry name" value="Rieske"/>
    <property type="match status" value="1"/>
</dbReference>
<keyword evidence="3" id="KW-0560">Oxidoreductase</keyword>
<dbReference type="PROSITE" id="PS51296">
    <property type="entry name" value="RIESKE"/>
    <property type="match status" value="1"/>
</dbReference>
<evidence type="ECO:0000256" key="1">
    <source>
        <dbReference type="ARBA" id="ARBA00022714"/>
    </source>
</evidence>
<evidence type="ECO:0000313" key="7">
    <source>
        <dbReference type="EMBL" id="NBC36723.1"/>
    </source>
</evidence>
<dbReference type="EMBL" id="JAAAPO010000003">
    <property type="protein sequence ID" value="NBC36723.1"/>
    <property type="molecule type" value="Genomic_DNA"/>
</dbReference>
<keyword evidence="1" id="KW-0001">2Fe-2S</keyword>
<dbReference type="InterPro" id="IPR015881">
    <property type="entry name" value="ARHD_Rieske_2Fe_2S"/>
</dbReference>
<name>A0ABW9XDV2_9SPHN</name>
<dbReference type="InterPro" id="IPR050584">
    <property type="entry name" value="Cholesterol_7-desaturase"/>
</dbReference>
<dbReference type="Pfam" id="PF19112">
    <property type="entry name" value="VanA_C"/>
    <property type="match status" value="2"/>
</dbReference>
<dbReference type="PANTHER" id="PTHR21266">
    <property type="entry name" value="IRON-SULFUR DOMAIN CONTAINING PROTEIN"/>
    <property type="match status" value="1"/>
</dbReference>
<evidence type="ECO:0000259" key="6">
    <source>
        <dbReference type="PROSITE" id="PS51296"/>
    </source>
</evidence>
<dbReference type="Gene3D" id="2.102.10.10">
    <property type="entry name" value="Rieske [2Fe-2S] iron-sulphur domain"/>
    <property type="match status" value="1"/>
</dbReference>
<reference evidence="8" key="1">
    <citation type="submission" date="2020-01" db="EMBL/GenBank/DDBJ databases">
        <title>Sphingomonas sp. strain CSW-10.</title>
        <authorList>
            <person name="Chen W.-M."/>
        </authorList>
    </citation>
    <scope>NUCLEOTIDE SEQUENCE [LARGE SCALE GENOMIC DNA]</scope>
    <source>
        <strain evidence="8">FSY-8</strain>
    </source>
</reference>
<feature type="domain" description="Rieske" evidence="6">
    <location>
        <begin position="9"/>
        <end position="112"/>
    </location>
</feature>
<gene>
    <name evidence="7" type="ORF">GTZ99_09150</name>
</gene>
<dbReference type="Gene3D" id="3.90.380.10">
    <property type="entry name" value="Naphthalene 1,2-dioxygenase Alpha Subunit, Chain A, domain 1"/>
    <property type="match status" value="1"/>
</dbReference>
<keyword evidence="8" id="KW-1185">Reference proteome</keyword>
<keyword evidence="5" id="KW-0411">Iron-sulfur</keyword>
<keyword evidence="2" id="KW-0479">Metal-binding</keyword>
<proteinExistence type="predicted"/>
<dbReference type="SUPFAM" id="SSF55961">
    <property type="entry name" value="Bet v1-like"/>
    <property type="match status" value="1"/>
</dbReference>
<organism evidence="7 8">
    <name type="scientific">Novosphingobium ovatum</name>
    <dbReference type="NCBI Taxonomy" id="1908523"/>
    <lineage>
        <taxon>Bacteria</taxon>
        <taxon>Pseudomonadati</taxon>
        <taxon>Pseudomonadota</taxon>
        <taxon>Alphaproteobacteria</taxon>
        <taxon>Sphingomonadales</taxon>
        <taxon>Sphingomonadaceae</taxon>
        <taxon>Novosphingobium</taxon>
    </lineage>
</organism>